<proteinExistence type="predicted"/>
<evidence type="ECO:0000313" key="2">
    <source>
        <dbReference type="Proteomes" id="UP000315423"/>
    </source>
</evidence>
<organism evidence="1 2">
    <name type="scientific">Candidatus Methanomarinus sp</name>
    <dbReference type="NCBI Taxonomy" id="3386244"/>
    <lineage>
        <taxon>Archaea</taxon>
        <taxon>Methanobacteriati</taxon>
        <taxon>Methanobacteriota</taxon>
        <taxon>Stenosarchaea group</taxon>
        <taxon>Methanomicrobia</taxon>
        <taxon>Methanosarcinales</taxon>
        <taxon>ANME-2 cluster</taxon>
        <taxon>Candidatus Methanocomedenaceae</taxon>
        <taxon>Candidatus Methanomarinus</taxon>
    </lineage>
</organism>
<comment type="caution">
    <text evidence="1">The sequence shown here is derived from an EMBL/GenBank/DDBJ whole genome shotgun (WGS) entry which is preliminary data.</text>
</comment>
<gene>
    <name evidence="1" type="ORF">C5S46_01950</name>
</gene>
<protein>
    <submittedName>
        <fullName evidence="1">DedA family protein</fullName>
    </submittedName>
</protein>
<name>A0AC61SC17_9EURY</name>
<evidence type="ECO:0000313" key="1">
    <source>
        <dbReference type="EMBL" id="TKY92189.1"/>
    </source>
</evidence>
<dbReference type="Proteomes" id="UP000315423">
    <property type="component" value="Unassembled WGS sequence"/>
</dbReference>
<accession>A0AC61SC17</accession>
<reference evidence="1" key="1">
    <citation type="submission" date="2018-09" db="EMBL/GenBank/DDBJ databases">
        <title>A genomic encyclopedia of anaerobic methanotrophic archaea.</title>
        <authorList>
            <person name="Skennerton C.T."/>
            <person name="Chadwick G.L."/>
            <person name="Laso-Perez R."/>
            <person name="Leu A.O."/>
            <person name="Speth D.R."/>
            <person name="Yu H."/>
            <person name="Morgan-Lang C."/>
            <person name="Hatzenpichler R."/>
            <person name="Goudeau D."/>
            <person name="Malmstrom R."/>
            <person name="Woyke T."/>
            <person name="Hallam S."/>
            <person name="Tyson G.W."/>
            <person name="Wegener G."/>
            <person name="Boetius A."/>
            <person name="Orphan V.J."/>
        </authorList>
    </citation>
    <scope>NUCLEOTIDE SEQUENCE</scope>
    <source>
        <strain evidence="1">CONS3730D10UFb2</strain>
    </source>
</reference>
<sequence>MINTITIYCTLFFTSFLASTIIPLGSEGMIVYMITKGYNVVLVVVVASIGNYLGACTTYMIGYIGRQKALEKYLKINQVDFARAEKLFTKYGSPVLLFTWLPIIGDVFAAIGGILKFNFLLFSIYVFTGKFIRYLVVAYFAGII</sequence>
<dbReference type="EMBL" id="QYBA01000064">
    <property type="protein sequence ID" value="TKY92189.1"/>
    <property type="molecule type" value="Genomic_DNA"/>
</dbReference>